<dbReference type="GO" id="GO:0016887">
    <property type="term" value="F:ATP hydrolysis activity"/>
    <property type="evidence" value="ECO:0007669"/>
    <property type="project" value="RHEA"/>
</dbReference>
<dbReference type="SUPFAM" id="SSF82649">
    <property type="entry name" value="SufE/NifU"/>
    <property type="match status" value="1"/>
</dbReference>
<dbReference type="GO" id="GO:0005524">
    <property type="term" value="F:ATP binding"/>
    <property type="evidence" value="ECO:0007669"/>
    <property type="project" value="UniProtKB-KW"/>
</dbReference>
<name>A0A317Y7R1_MAIZE</name>
<feature type="compositionally biased region" description="Basic residues" evidence="3">
    <location>
        <begin position="137"/>
        <end position="146"/>
    </location>
</feature>
<keyword evidence="2" id="KW-0227">DNA damage</keyword>
<dbReference type="SUPFAM" id="SSF52540">
    <property type="entry name" value="P-loop containing nucleoside triphosphate hydrolases"/>
    <property type="match status" value="1"/>
</dbReference>
<dbReference type="EMBL" id="NCVQ01000001">
    <property type="protein sequence ID" value="PWZ54669.1"/>
    <property type="molecule type" value="Genomic_DNA"/>
</dbReference>
<dbReference type="Pfam" id="PF13540">
    <property type="entry name" value="RCC1_2"/>
    <property type="match status" value="1"/>
</dbReference>
<reference evidence="8" key="1">
    <citation type="journal article" date="2018" name="Nat. Genet.">
        <title>Extensive intraspecific gene order and gene structural variations between Mo17 and other maize genomes.</title>
        <authorList>
            <person name="Sun S."/>
            <person name="Zhou Y."/>
            <person name="Chen J."/>
            <person name="Shi J."/>
            <person name="Zhao H."/>
            <person name="Zhao H."/>
            <person name="Song W."/>
            <person name="Zhang M."/>
            <person name="Cui Y."/>
            <person name="Dong X."/>
            <person name="Liu H."/>
            <person name="Ma X."/>
            <person name="Jiao Y."/>
            <person name="Wang B."/>
            <person name="Wei X."/>
            <person name="Stein J.C."/>
            <person name="Glaubitz J.C."/>
            <person name="Lu F."/>
            <person name="Yu G."/>
            <person name="Liang C."/>
            <person name="Fengler K."/>
            <person name="Li B."/>
            <person name="Rafalski A."/>
            <person name="Schnable P.S."/>
            <person name="Ware D.H."/>
            <person name="Buckler E.S."/>
            <person name="Lai J."/>
        </authorList>
    </citation>
    <scope>NUCLEOTIDE SEQUENCE [LARGE SCALE GENOMIC DNA]</scope>
    <source>
        <tissue evidence="8">Seedling</tissue>
    </source>
</reference>
<sequence length="1827" mass="209623">MSDETKNELKKRRASHNKENVVHHEYSKVLDPKERKRIRERARCATQTKEQRTLRNMKPCQKRARENYRIRQQVMLSQDSIAIENPTFTPELVWSSTDAQAPTGSLFSSELMAIPELIPTPFVPTPSVTEDVETKKLTKSPRRQRHPCTVPATNSDKMTEGVDVGKQHLTSSTITTNEDADETVLFKEDDDDEEGYLFAGQDGESGEDIEIDETQDAFTVNPDVPDLYDKVYSNIPEETHLLSTIADCDYCKAKKFQYEPPRFCCRNGQINLAAFETPLQLRRLWESADADARHFHDNIRFFNGHFSFTSLYCCLDSMTTNMDCGIYTFRAHGMMYHNVRSFGREVGVEHKHLELYFYDDDPSLEHRYRKCRQQQFEKDKAVIKQLVEILKGNPYSEHLRSMGHVDNIEDYHIALNLDQTLNQKLYNSPITSEVAAIWIEGSERRGQFSNSVMLHGKDRSSHGIRSYHGCYDALSYPLFFPKGELGWHANIPKSNVSMDEVDAYRDQHRRSDANNDDTERPSHLCVSVRDYYCYRFQIRPSIFNPILHGKRLFQQFAVDTYIKIESSRLDFIRKNQDRLRADLYKGLVDSLHEGENRADKIGKRTVLSTSFIGGPRDMRRRYMDAMALVRKFGKPDIFLTMTCNPNWDEITRELHPMQSPQDRPDLVVRIFRAKLEELKKRLTKHHILGKIRAYVYVVEFQKRGLPHVHFLLIMQRKYKLTCPDQYDHIISAEIPDKKKYPELYKMVIKHMMHGPCGLLNPKCPCTKGRASCKNHYLRAFSNATSQGKDSYPIYRRRDDGRKETVRGCELDNRWVVPYNPYLLRLFNCHINIEACGSIKAVKYLFKYIYKGHDRASVAVTDANKADGDIDEIKQYRDARWVTPPEALWRIFSFDLSQNSPPVMQLQLHLENMHMVSFHERAKVNHVVQRPGADRSMLTAYFEAKRLHEEARGILYRDFPEWYTLQQGKVWQRRKRNTGGQSMGKDIKTFPLPATIDRYDDSHGTDREIYEEESIVPTTEDVALKETLNEEQSFTKQSGTTKLLQKASLIIWDEASMTKRQAIEALDNSMRDIMGRSRLPFGGKTVVFGGDFRQVLPVVRKGSRAQIVVASLRSSYLWESMCHLKLFQNMRAQSDPWFAKYLLRVGGGTEEANNDGDVRLPDEFKRKHFPIRLSFAMSVNKAQGQTIPNVGVYLPEPVFSHGQLYVALSRATARSKVKILAIPVPDEKKKKKGVERNSAINGATYTKNIVYKEPEPEAMSMDIESEDSKVSVGNAAKQSHDVVGVVIDCIFNHVKVSTEADLGTQPDVIHLTSLDVPNESNQKSSDADMVEQNKQDALDTLIRISQHKKPNKLNVARVVSEDYKCTPEDVQLIEYIKTLPGKQVVVDIDSAWLNRNDMECLFHGDIQVSGEALSAYIHCIRDEEHLLHREGGKVFLENTFISSLLKRDGDPKVFIPMNIENFHWYLAVLNATKHCSLSPLPAYEPAFDWENERSLIFGQRVPESIPAISNSGLKITVKSVCVKMIAAGAEHTAAVTEDGDLYGWGWGRYGNLGLGDRNDRLLPEKVSSVEVCSSCAVKLLRRLTQWSIVERLFIMLKYFPIESKGRQQKLREVGRVATICFCCFSARCIMMCFNAFDEEADLDVLDHPVLNLFYYLLVEILPSSLVLYILRRIPAKLRLSQLQRRTSRSFDAMYVKNDEDDEDGDFTDEPVADVEEGEIARQVRYERPLELLAKAYAINSFDIDPQNPSDVVFTLEWEPIASEWVKGKQVEEVVAIKNTEIAKHLSLPPVKLHCSMLAEDAIKAAVKDCEAKKGKKMAKAEEQDTPCP</sequence>
<comment type="catalytic activity">
    <reaction evidence="2">
        <text>ATP + H2O = ADP + phosphate + H(+)</text>
        <dbReference type="Rhea" id="RHEA:13065"/>
        <dbReference type="ChEBI" id="CHEBI:15377"/>
        <dbReference type="ChEBI" id="CHEBI:15378"/>
        <dbReference type="ChEBI" id="CHEBI:30616"/>
        <dbReference type="ChEBI" id="CHEBI:43474"/>
        <dbReference type="ChEBI" id="CHEBI:456216"/>
        <dbReference type="EC" id="5.6.2.3"/>
    </reaction>
</comment>
<feature type="compositionally biased region" description="Basic and acidic residues" evidence="3">
    <location>
        <begin position="16"/>
        <end position="34"/>
    </location>
</feature>
<dbReference type="ExpressionAtlas" id="A0A317Y7R1">
    <property type="expression patterns" value="baseline"/>
</dbReference>
<comment type="caution">
    <text evidence="8">The sequence shown here is derived from an EMBL/GenBank/DDBJ whole genome shotgun (WGS) entry which is preliminary data.</text>
</comment>
<dbReference type="Gene3D" id="2.130.10.30">
    <property type="entry name" value="Regulator of chromosome condensation 1/beta-lactamase-inhibitor protein II"/>
    <property type="match status" value="1"/>
</dbReference>
<feature type="domain" description="NIF system FeS cluster assembly NifU N-terminal" evidence="4">
    <location>
        <begin position="1760"/>
        <end position="1813"/>
    </location>
</feature>
<feature type="domain" description="Helitron helicase-like" evidence="7">
    <location>
        <begin position="531"/>
        <end position="712"/>
    </location>
</feature>
<accession>A0A317Y7R1</accession>
<dbReference type="InterPro" id="IPR009457">
    <property type="entry name" value="THH1/TOM1/TOM3_dom"/>
</dbReference>
<dbReference type="InterPro" id="IPR002871">
    <property type="entry name" value="NIF_FeS_clus_asmbl_NifU_N"/>
</dbReference>
<evidence type="ECO:0000256" key="2">
    <source>
        <dbReference type="RuleBase" id="RU363044"/>
    </source>
</evidence>
<feature type="region of interest" description="Disordered" evidence="3">
    <location>
        <begin position="134"/>
        <end position="159"/>
    </location>
</feature>
<dbReference type="GO" id="GO:0043139">
    <property type="term" value="F:5'-3' DNA helicase activity"/>
    <property type="evidence" value="ECO:0007669"/>
    <property type="project" value="UniProtKB-EC"/>
</dbReference>
<comment type="similarity">
    <text evidence="2">Belongs to the helicase family.</text>
</comment>
<dbReference type="EC" id="5.6.2.3" evidence="2"/>
<dbReference type="Gene3D" id="3.90.1010.10">
    <property type="match status" value="1"/>
</dbReference>
<dbReference type="InterPro" id="IPR009091">
    <property type="entry name" value="RCC1/BLIP-II"/>
</dbReference>
<evidence type="ECO:0000259" key="7">
    <source>
        <dbReference type="Pfam" id="PF14214"/>
    </source>
</evidence>
<dbReference type="InterPro" id="IPR000408">
    <property type="entry name" value="Reg_chr_condens"/>
</dbReference>
<keyword evidence="2" id="KW-0347">Helicase</keyword>
<dbReference type="Pfam" id="PF14214">
    <property type="entry name" value="Helitron_like_N"/>
    <property type="match status" value="1"/>
</dbReference>
<evidence type="ECO:0000259" key="4">
    <source>
        <dbReference type="Pfam" id="PF01592"/>
    </source>
</evidence>
<feature type="repeat" description="RCC1" evidence="1">
    <location>
        <begin position="1538"/>
        <end position="1565"/>
    </location>
</feature>
<feature type="domain" description="THH1/TOM1/TOM3" evidence="6">
    <location>
        <begin position="1574"/>
        <end position="1682"/>
    </location>
</feature>
<dbReference type="PROSITE" id="PS50012">
    <property type="entry name" value="RCC1_3"/>
    <property type="match status" value="1"/>
</dbReference>
<keyword evidence="2" id="KW-0378">Hydrolase</keyword>
<dbReference type="GO" id="GO:0006281">
    <property type="term" value="P:DNA repair"/>
    <property type="evidence" value="ECO:0007669"/>
    <property type="project" value="UniProtKB-KW"/>
</dbReference>
<dbReference type="Gene3D" id="3.40.395.10">
    <property type="entry name" value="Adenoviral Proteinase, Chain A"/>
    <property type="match status" value="1"/>
</dbReference>
<dbReference type="InterPro" id="IPR010285">
    <property type="entry name" value="DNA_helicase_pif1-like_DEAD"/>
</dbReference>
<dbReference type="SUPFAM" id="SSF54001">
    <property type="entry name" value="Cysteine proteinases"/>
    <property type="match status" value="1"/>
</dbReference>
<dbReference type="GO" id="GO:0005506">
    <property type="term" value="F:iron ion binding"/>
    <property type="evidence" value="ECO:0007669"/>
    <property type="project" value="InterPro"/>
</dbReference>
<dbReference type="PROSITE" id="PS00626">
    <property type="entry name" value="RCC1_2"/>
    <property type="match status" value="1"/>
</dbReference>
<dbReference type="SUPFAM" id="SSF50985">
    <property type="entry name" value="RCC1/BLIP-II"/>
    <property type="match status" value="1"/>
</dbReference>
<evidence type="ECO:0000259" key="6">
    <source>
        <dbReference type="Pfam" id="PF06454"/>
    </source>
</evidence>
<evidence type="ECO:0000259" key="5">
    <source>
        <dbReference type="Pfam" id="PF05970"/>
    </source>
</evidence>
<dbReference type="PANTHER" id="PTHR10492">
    <property type="match status" value="1"/>
</dbReference>
<feature type="domain" description="DNA helicase Pif1-like DEAD-box helicase" evidence="5">
    <location>
        <begin position="1029"/>
        <end position="1153"/>
    </location>
</feature>
<dbReference type="GO" id="GO:0051536">
    <property type="term" value="F:iron-sulfur cluster binding"/>
    <property type="evidence" value="ECO:0007669"/>
    <property type="project" value="InterPro"/>
</dbReference>
<dbReference type="Gene3D" id="3.40.50.300">
    <property type="entry name" value="P-loop containing nucleotide triphosphate hydrolases"/>
    <property type="match status" value="1"/>
</dbReference>
<dbReference type="InterPro" id="IPR027417">
    <property type="entry name" value="P-loop_NTPase"/>
</dbReference>
<dbReference type="PANTHER" id="PTHR10492:SF92">
    <property type="entry name" value="ATP-DEPENDENT DNA HELICASE"/>
    <property type="match status" value="1"/>
</dbReference>
<evidence type="ECO:0000313" key="8">
    <source>
        <dbReference type="EMBL" id="PWZ54669.1"/>
    </source>
</evidence>
<dbReference type="GO" id="GO:0000723">
    <property type="term" value="P:telomere maintenance"/>
    <property type="evidence" value="ECO:0007669"/>
    <property type="project" value="InterPro"/>
</dbReference>
<dbReference type="Pfam" id="PF01592">
    <property type="entry name" value="NifU_N"/>
    <property type="match status" value="1"/>
</dbReference>
<feature type="region of interest" description="Disordered" evidence="3">
    <location>
        <begin position="1"/>
        <end position="34"/>
    </location>
</feature>
<organism evidence="8">
    <name type="scientific">Zea mays</name>
    <name type="common">Maize</name>
    <dbReference type="NCBI Taxonomy" id="4577"/>
    <lineage>
        <taxon>Eukaryota</taxon>
        <taxon>Viridiplantae</taxon>
        <taxon>Streptophyta</taxon>
        <taxon>Embryophyta</taxon>
        <taxon>Tracheophyta</taxon>
        <taxon>Spermatophyta</taxon>
        <taxon>Magnoliopsida</taxon>
        <taxon>Liliopsida</taxon>
        <taxon>Poales</taxon>
        <taxon>Poaceae</taxon>
        <taxon>PACMAD clade</taxon>
        <taxon>Panicoideae</taxon>
        <taxon>Andropogonodae</taxon>
        <taxon>Andropogoneae</taxon>
        <taxon>Tripsacinae</taxon>
        <taxon>Zea</taxon>
    </lineage>
</organism>
<dbReference type="Pfam" id="PF05970">
    <property type="entry name" value="PIF1"/>
    <property type="match status" value="1"/>
</dbReference>
<keyword evidence="2" id="KW-0067">ATP-binding</keyword>
<proteinExistence type="inferred from homology"/>
<evidence type="ECO:0000256" key="1">
    <source>
        <dbReference type="PROSITE-ProRule" id="PRU00235"/>
    </source>
</evidence>
<dbReference type="Pfam" id="PF06454">
    <property type="entry name" value="THH1_TOM1-3_dom"/>
    <property type="match status" value="1"/>
</dbReference>
<dbReference type="InterPro" id="IPR025476">
    <property type="entry name" value="Helitron_helicase-like"/>
</dbReference>
<dbReference type="CDD" id="cd18809">
    <property type="entry name" value="SF1_C_RecD"/>
    <property type="match status" value="1"/>
</dbReference>
<keyword evidence="2" id="KW-0234">DNA repair</keyword>
<dbReference type="Proteomes" id="UP000251960">
    <property type="component" value="Chromosome 1"/>
</dbReference>
<keyword evidence="2" id="KW-0547">Nucleotide-binding</keyword>
<evidence type="ECO:0000256" key="3">
    <source>
        <dbReference type="SAM" id="MobiDB-lite"/>
    </source>
</evidence>
<keyword evidence="2" id="KW-0233">DNA recombination</keyword>
<dbReference type="InterPro" id="IPR038765">
    <property type="entry name" value="Papain-like_cys_pep_sf"/>
</dbReference>
<protein>
    <recommendedName>
        <fullName evidence="2">ATP-dependent DNA helicase</fullName>
        <ecNumber evidence="2">5.6.2.3</ecNumber>
    </recommendedName>
</protein>
<dbReference type="GO" id="GO:0006310">
    <property type="term" value="P:DNA recombination"/>
    <property type="evidence" value="ECO:0007669"/>
    <property type="project" value="UniProtKB-KW"/>
</dbReference>
<comment type="cofactor">
    <cofactor evidence="2">
        <name>Mg(2+)</name>
        <dbReference type="ChEBI" id="CHEBI:18420"/>
    </cofactor>
</comment>
<gene>
    <name evidence="8" type="primary">TOM3_5</name>
    <name evidence="8" type="ORF">Zm00014a_037413</name>
</gene>
<dbReference type="FunFam" id="3.40.50.300:FF:002884">
    <property type="entry name" value="ATP-dependent DNA helicase"/>
    <property type="match status" value="1"/>
</dbReference>
<dbReference type="GO" id="GO:0016226">
    <property type="term" value="P:iron-sulfur cluster assembly"/>
    <property type="evidence" value="ECO:0007669"/>
    <property type="project" value="InterPro"/>
</dbReference>